<reference evidence="3 4" key="1">
    <citation type="submission" date="2019-02" db="EMBL/GenBank/DDBJ databases">
        <title>Pedobacter sp. RP-1-14 sp. nov., isolated from Arctic soil.</title>
        <authorList>
            <person name="Dahal R.H."/>
        </authorList>
    </citation>
    <scope>NUCLEOTIDE SEQUENCE [LARGE SCALE GENOMIC DNA]</scope>
    <source>
        <strain evidence="3 4">RP-1-14</strain>
    </source>
</reference>
<organism evidence="3 4">
    <name type="scientific">Pedobacter psychroterrae</name>
    <dbReference type="NCBI Taxonomy" id="2530453"/>
    <lineage>
        <taxon>Bacteria</taxon>
        <taxon>Pseudomonadati</taxon>
        <taxon>Bacteroidota</taxon>
        <taxon>Sphingobacteriia</taxon>
        <taxon>Sphingobacteriales</taxon>
        <taxon>Sphingobacteriaceae</taxon>
        <taxon>Pedobacter</taxon>
    </lineage>
</organism>
<dbReference type="EMBL" id="SJSL01000002">
    <property type="protein sequence ID" value="TCD01236.1"/>
    <property type="molecule type" value="Genomic_DNA"/>
</dbReference>
<dbReference type="AlphaFoldDB" id="A0A4R0NKW4"/>
<sequence length="75" mass="8205">MKKQFLTLALLATVAVGGAIAQNSTGTTFPYQEYNCETGVDQLCSEIGEQVIPEGETEAVDPTDLYENSLQRYDQ</sequence>
<feature type="region of interest" description="Disordered" evidence="1">
    <location>
        <begin position="53"/>
        <end position="75"/>
    </location>
</feature>
<comment type="caution">
    <text evidence="3">The sequence shown here is derived from an EMBL/GenBank/DDBJ whole genome shotgun (WGS) entry which is preliminary data.</text>
</comment>
<feature type="signal peptide" evidence="2">
    <location>
        <begin position="1"/>
        <end position="21"/>
    </location>
</feature>
<gene>
    <name evidence="3" type="ORF">EZ437_10795</name>
</gene>
<name>A0A4R0NKW4_9SPHI</name>
<accession>A0A4R0NKW4</accession>
<dbReference type="Proteomes" id="UP000293347">
    <property type="component" value="Unassembled WGS sequence"/>
</dbReference>
<feature type="compositionally biased region" description="Polar residues" evidence="1">
    <location>
        <begin position="66"/>
        <end position="75"/>
    </location>
</feature>
<keyword evidence="2" id="KW-0732">Signal</keyword>
<evidence type="ECO:0000256" key="1">
    <source>
        <dbReference type="SAM" id="MobiDB-lite"/>
    </source>
</evidence>
<evidence type="ECO:0000313" key="4">
    <source>
        <dbReference type="Proteomes" id="UP000293347"/>
    </source>
</evidence>
<proteinExistence type="predicted"/>
<keyword evidence="4" id="KW-1185">Reference proteome</keyword>
<feature type="chain" id="PRO_5020285171" evidence="2">
    <location>
        <begin position="22"/>
        <end position="75"/>
    </location>
</feature>
<dbReference type="RefSeq" id="WP_131595928.1">
    <property type="nucleotide sequence ID" value="NZ_SJSL01000002.1"/>
</dbReference>
<evidence type="ECO:0000256" key="2">
    <source>
        <dbReference type="SAM" id="SignalP"/>
    </source>
</evidence>
<protein>
    <submittedName>
        <fullName evidence="3">Uncharacterized protein</fullName>
    </submittedName>
</protein>
<evidence type="ECO:0000313" key="3">
    <source>
        <dbReference type="EMBL" id="TCD01236.1"/>
    </source>
</evidence>